<dbReference type="Proteomes" id="UP000184444">
    <property type="component" value="Unassembled WGS sequence"/>
</dbReference>
<protein>
    <recommendedName>
        <fullName evidence="4">DUF3311 domain-containing protein</fullName>
    </recommendedName>
</protein>
<gene>
    <name evidence="2" type="ORF">SAMN05444389_103105</name>
</gene>
<dbReference type="EMBL" id="FRCK01000003">
    <property type="protein sequence ID" value="SHM04553.1"/>
    <property type="molecule type" value="Genomic_DNA"/>
</dbReference>
<name>A0A1M7FKL5_9RHOB</name>
<feature type="transmembrane region" description="Helical" evidence="1">
    <location>
        <begin position="17"/>
        <end position="34"/>
    </location>
</feature>
<evidence type="ECO:0000313" key="2">
    <source>
        <dbReference type="EMBL" id="SHM04553.1"/>
    </source>
</evidence>
<organism evidence="2 3">
    <name type="scientific">Paracoccus solventivorans</name>
    <dbReference type="NCBI Taxonomy" id="53463"/>
    <lineage>
        <taxon>Bacteria</taxon>
        <taxon>Pseudomonadati</taxon>
        <taxon>Pseudomonadota</taxon>
        <taxon>Alphaproteobacteria</taxon>
        <taxon>Rhodobacterales</taxon>
        <taxon>Paracoccaceae</taxon>
        <taxon>Paracoccus</taxon>
    </lineage>
</organism>
<dbReference type="RefSeq" id="WP_073063991.1">
    <property type="nucleotide sequence ID" value="NZ_FRCK01000003.1"/>
</dbReference>
<keyword evidence="1" id="KW-0812">Transmembrane</keyword>
<keyword evidence="1" id="KW-0472">Membrane</keyword>
<keyword evidence="1" id="KW-1133">Transmembrane helix</keyword>
<keyword evidence="3" id="KW-1185">Reference proteome</keyword>
<sequence length="84" mass="9079">MAGPPNRPAGDTRRRDAAFVLPAFGTLLLLPPFLNLFNRGLLVFGIPLEAVYLFGVWLALILGAFAMTRRRPDTAEDPAPGDDG</sequence>
<dbReference type="AlphaFoldDB" id="A0A1M7FKL5"/>
<feature type="transmembrane region" description="Helical" evidence="1">
    <location>
        <begin position="40"/>
        <end position="65"/>
    </location>
</feature>
<evidence type="ECO:0008006" key="4">
    <source>
        <dbReference type="Google" id="ProtNLM"/>
    </source>
</evidence>
<evidence type="ECO:0000313" key="3">
    <source>
        <dbReference type="Proteomes" id="UP000184444"/>
    </source>
</evidence>
<proteinExistence type="predicted"/>
<accession>A0A1M7FKL5</accession>
<reference evidence="3" key="1">
    <citation type="submission" date="2016-11" db="EMBL/GenBank/DDBJ databases">
        <authorList>
            <person name="Varghese N."/>
            <person name="Submissions S."/>
        </authorList>
    </citation>
    <scope>NUCLEOTIDE SEQUENCE [LARGE SCALE GENOMIC DNA]</scope>
    <source>
        <strain evidence="3">DSM 6637</strain>
    </source>
</reference>
<evidence type="ECO:0000256" key="1">
    <source>
        <dbReference type="SAM" id="Phobius"/>
    </source>
</evidence>
<dbReference type="STRING" id="53463.SAMN05444389_103105"/>